<keyword evidence="2" id="KW-1185">Reference proteome</keyword>
<reference evidence="1 2" key="1">
    <citation type="journal article" date="2021" name="Sci. Rep.">
        <title>Chromosome anchoring in Senegalese sole (Solea senegalensis) reveals sex-associated markers and genome rearrangements in flatfish.</title>
        <authorList>
            <person name="Guerrero-Cozar I."/>
            <person name="Gomez-Garrido J."/>
            <person name="Berbel C."/>
            <person name="Martinez-Blanch J.F."/>
            <person name="Alioto T."/>
            <person name="Claros M.G."/>
            <person name="Gagnaire P.A."/>
            <person name="Manchado M."/>
        </authorList>
    </citation>
    <scope>NUCLEOTIDE SEQUENCE [LARGE SCALE GENOMIC DNA]</scope>
    <source>
        <strain evidence="1">Sse05_10M</strain>
    </source>
</reference>
<sequence>MRMRALLYRRRVCACVEISELFAGISEEVASRCTGKYERSAAEQARERKNRGRGETKSAGAAANEVTELFSPAFNSIMNSDLSLPVFSASFPFSCVCLPHTLFKWNIKMRQQKAEQGALIHQMSPKHPERSCNSHEGFHLRETPRMFCETILKLGRHAVATPIQSC</sequence>
<dbReference type="AlphaFoldDB" id="A0AAV6RXU4"/>
<protein>
    <submittedName>
        <fullName evidence="1">Uncharacterized protein</fullName>
    </submittedName>
</protein>
<evidence type="ECO:0000313" key="1">
    <source>
        <dbReference type="EMBL" id="KAG7509554.1"/>
    </source>
</evidence>
<dbReference type="EMBL" id="JAGKHQ010000009">
    <property type="protein sequence ID" value="KAG7509554.1"/>
    <property type="molecule type" value="Genomic_DNA"/>
</dbReference>
<name>A0AAV6RXU4_SOLSE</name>
<dbReference type="Proteomes" id="UP000693946">
    <property type="component" value="Linkage Group LG17"/>
</dbReference>
<organism evidence="1 2">
    <name type="scientific">Solea senegalensis</name>
    <name type="common">Senegalese sole</name>
    <dbReference type="NCBI Taxonomy" id="28829"/>
    <lineage>
        <taxon>Eukaryota</taxon>
        <taxon>Metazoa</taxon>
        <taxon>Chordata</taxon>
        <taxon>Craniata</taxon>
        <taxon>Vertebrata</taxon>
        <taxon>Euteleostomi</taxon>
        <taxon>Actinopterygii</taxon>
        <taxon>Neopterygii</taxon>
        <taxon>Teleostei</taxon>
        <taxon>Neoteleostei</taxon>
        <taxon>Acanthomorphata</taxon>
        <taxon>Carangaria</taxon>
        <taxon>Pleuronectiformes</taxon>
        <taxon>Pleuronectoidei</taxon>
        <taxon>Soleidae</taxon>
        <taxon>Solea</taxon>
    </lineage>
</organism>
<accession>A0AAV6RXU4</accession>
<comment type="caution">
    <text evidence="1">The sequence shown here is derived from an EMBL/GenBank/DDBJ whole genome shotgun (WGS) entry which is preliminary data.</text>
</comment>
<proteinExistence type="predicted"/>
<evidence type="ECO:0000313" key="2">
    <source>
        <dbReference type="Proteomes" id="UP000693946"/>
    </source>
</evidence>
<gene>
    <name evidence="1" type="ORF">JOB18_047540</name>
</gene>